<accession>A0A031LK98</accession>
<reference evidence="1 2" key="1">
    <citation type="submission" date="2014-03" db="EMBL/GenBank/DDBJ databases">
        <title>Draft genome sequence of the novel thermoacidophilic archaea Acidianus copahuensis ALE1 strain, isolated from Copahue volcanic area in Neuquen Argentina.</title>
        <authorList>
            <person name="Urbieta M.S."/>
            <person name="Rascovan N."/>
            <person name="Castro C."/>
            <person name="Revale S."/>
            <person name="Giaveno M.A."/>
            <person name="Vazquez M.P."/>
            <person name="Donati E.R."/>
        </authorList>
    </citation>
    <scope>NUCLEOTIDE SEQUENCE [LARGE SCALE GENOMIC DNA]</scope>
    <source>
        <strain evidence="1 2">ALE1</strain>
    </source>
</reference>
<gene>
    <name evidence="1" type="ORF">CM19_10830</name>
</gene>
<dbReference type="EMBL" id="JFZT01000057">
    <property type="protein sequence ID" value="EZQ01971.1"/>
    <property type="molecule type" value="Genomic_DNA"/>
</dbReference>
<protein>
    <recommendedName>
        <fullName evidence="3">Hydrogenase maturation protease</fullName>
    </recommendedName>
</protein>
<keyword evidence="2" id="KW-1185">Reference proteome</keyword>
<organism evidence="1 2">
    <name type="scientific">Candidatus Acidianus copahuensis</name>
    <dbReference type="NCBI Taxonomy" id="1160895"/>
    <lineage>
        <taxon>Archaea</taxon>
        <taxon>Thermoproteota</taxon>
        <taxon>Thermoprotei</taxon>
        <taxon>Sulfolobales</taxon>
        <taxon>Sulfolobaceae</taxon>
        <taxon>Acidianus</taxon>
    </lineage>
</organism>
<dbReference type="AlphaFoldDB" id="A0A031LK98"/>
<proteinExistence type="predicted"/>
<dbReference type="RefSeq" id="WP_048100358.1">
    <property type="nucleotide sequence ID" value="NZ_JFZT01000057.1"/>
</dbReference>
<sequence>MKIIGIGNKLNGEDIESLIKEFGGVFLGERLQDLDKIIGEGDEEVVIVDLSKNVKFIVLGLDDIYPGILSYNELENYLLEIISKGIKVNVTIVAFSKEKEEIGRCFLKCLLLKKSTLPLER</sequence>
<name>A0A031LK98_9CREN</name>
<comment type="caution">
    <text evidence="1">The sequence shown here is derived from an EMBL/GenBank/DDBJ whole genome shotgun (WGS) entry which is preliminary data.</text>
</comment>
<dbReference type="OrthoDB" id="43668at2157"/>
<dbReference type="STRING" id="1160895.CM19_10830"/>
<evidence type="ECO:0008006" key="3">
    <source>
        <dbReference type="Google" id="ProtNLM"/>
    </source>
</evidence>
<evidence type="ECO:0000313" key="2">
    <source>
        <dbReference type="Proteomes" id="UP000024332"/>
    </source>
</evidence>
<dbReference type="Proteomes" id="UP000024332">
    <property type="component" value="Unassembled WGS sequence"/>
</dbReference>
<evidence type="ECO:0000313" key="1">
    <source>
        <dbReference type="EMBL" id="EZQ01971.1"/>
    </source>
</evidence>